<dbReference type="GO" id="GO:0000727">
    <property type="term" value="P:double-strand break repair via break-induced replication"/>
    <property type="evidence" value="ECO:0007669"/>
    <property type="project" value="TreeGrafter"/>
</dbReference>
<dbReference type="GO" id="GO:0006270">
    <property type="term" value="P:DNA replication initiation"/>
    <property type="evidence" value="ECO:0007669"/>
    <property type="project" value="UniProtKB-UniRule"/>
</dbReference>
<dbReference type="FunFam" id="3.40.50.300:FF:000929">
    <property type="entry name" value="DNA helicase"/>
    <property type="match status" value="1"/>
</dbReference>
<keyword evidence="3 12" id="KW-0235">DNA replication</keyword>
<keyword evidence="9 12" id="KW-0539">Nucleus</keyword>
<dbReference type="SMART" id="SM00350">
    <property type="entry name" value="MCM"/>
    <property type="match status" value="1"/>
</dbReference>
<dbReference type="InterPro" id="IPR054125">
    <property type="entry name" value="MCM5_C"/>
</dbReference>
<sequence length="821" mass="90531">MDFDSTRIFYSDQSLLAPPPDFTDPFSDSEELPENEDPNNPLTEEQRAALLKKKEDRKFAREKQSRESNFRLTKDAEYDVRAIQRHFKEFVRSYNLNGQYVYRNSLLAAIRRGRPHLSVSLSHLNEYDPALFGLALNAPATMVPIFERAALEAMKTMQVQEEEEEEGMEEGEGRTSTKKKIDDIHITFTAPHLQPVELRKITSSHVNKLIKTPGIVISTTRIRSKARKVEIMCKDCGSRKSLEIRDPYGSARLPGRCTEGGQEGERKCSLQPYMVMPDECQYIDTQSLKLQEAPECVPTGEMPRNILLALDRSLVDKAKPGMRVSIIGVASLYKNMADKSAKTSSVKQLYVQVLGIQYESANADSSASFTPKEEEAFVALSRRADVYDILTKSVAPSIQGDYTTDIKKAIVCQLLGGAAKKLPDGMRLRGDINVLLMGDPSTAKSQFLKFVEKVAPVGVYTSGKGSSAAGLTASVIKDSRGEFYLEGGAMVLADGGIVCIDEFDKMRPADRVAIHEAMEQQTISIAKAGITTVLNSRTSVLAAANPIYGRYDDMRSAGENIDLMTTILSRFDLIFIVRDIRDEARDKAIARHVMGVHIGANDARGSNSKGGHDKEGKDDDESVADKAARVAMQGGALDIKTFKKFVMYCKSRCSPRLSQESSDVLASSYVKIRDDVRRRAAENGGDTAQVVPITVRQLEALVRLSESQAKMRLAAEVEAQDIAEALRLFRVATMAASETDANNGQDMMRAAEGGNREDYLKAETFLKSRVGVGQMANKKSLVEQGVGIGMNAAIVARVLAVFCRKGDFLEKSAGKQVYRVK</sequence>
<dbReference type="Pfam" id="PF17207">
    <property type="entry name" value="MCM_OB"/>
    <property type="match status" value="1"/>
</dbReference>
<comment type="subcellular location">
    <subcellularLocation>
        <location evidence="1 12">Nucleus</location>
    </subcellularLocation>
</comment>
<keyword evidence="7 11" id="KW-0067">ATP-binding</keyword>
<dbReference type="GO" id="GO:0003688">
    <property type="term" value="F:DNA replication origin binding"/>
    <property type="evidence" value="ECO:0007669"/>
    <property type="project" value="UniProtKB-UniRule"/>
</dbReference>
<dbReference type="GO" id="GO:0016787">
    <property type="term" value="F:hydrolase activity"/>
    <property type="evidence" value="ECO:0007669"/>
    <property type="project" value="UniProtKB-KW"/>
</dbReference>
<feature type="region of interest" description="Disordered" evidence="13">
    <location>
        <begin position="600"/>
        <end position="622"/>
    </location>
</feature>
<evidence type="ECO:0000256" key="9">
    <source>
        <dbReference type="ARBA" id="ARBA00023242"/>
    </source>
</evidence>
<proteinExistence type="inferred from homology"/>
<evidence type="ECO:0000256" key="2">
    <source>
        <dbReference type="ARBA" id="ARBA00008010"/>
    </source>
</evidence>
<dbReference type="Gene3D" id="2.40.50.140">
    <property type="entry name" value="Nucleic acid-binding proteins"/>
    <property type="match status" value="1"/>
</dbReference>
<dbReference type="Pfam" id="PF17855">
    <property type="entry name" value="MCM_lid"/>
    <property type="match status" value="1"/>
</dbReference>
<dbReference type="Gene3D" id="3.40.50.300">
    <property type="entry name" value="P-loop containing nucleotide triphosphate hydrolases"/>
    <property type="match status" value="1"/>
</dbReference>
<evidence type="ECO:0000256" key="1">
    <source>
        <dbReference type="ARBA" id="ARBA00004123"/>
    </source>
</evidence>
<dbReference type="InterPro" id="IPR012340">
    <property type="entry name" value="NA-bd_OB-fold"/>
</dbReference>
<dbReference type="InterPro" id="IPR041562">
    <property type="entry name" value="MCM_lid"/>
</dbReference>
<evidence type="ECO:0000259" key="14">
    <source>
        <dbReference type="PROSITE" id="PS50051"/>
    </source>
</evidence>
<reference evidence="15" key="1">
    <citation type="submission" date="2022-07" db="EMBL/GenBank/DDBJ databases">
        <title>Genome analysis of Parmales, a sister group of diatoms, reveals the evolutionary specialization of diatoms from phago-mixotrophs to photoautotrophs.</title>
        <authorList>
            <person name="Ban H."/>
            <person name="Sato S."/>
            <person name="Yoshikawa S."/>
            <person name="Kazumasa Y."/>
            <person name="Nakamura Y."/>
            <person name="Ichinomiya M."/>
            <person name="Saitoh K."/>
            <person name="Sato N."/>
            <person name="Blanc-Mathieu R."/>
            <person name="Endo H."/>
            <person name="Kuwata A."/>
            <person name="Ogata H."/>
        </authorList>
    </citation>
    <scope>NUCLEOTIDE SEQUENCE</scope>
</reference>
<keyword evidence="10 12" id="KW-0131">Cell cycle</keyword>
<dbReference type="EC" id="3.6.4.12" evidence="12"/>
<dbReference type="InterPro" id="IPR033762">
    <property type="entry name" value="MCM_OB"/>
</dbReference>
<feature type="compositionally biased region" description="Acidic residues" evidence="13">
    <location>
        <begin position="27"/>
        <end position="37"/>
    </location>
</feature>
<dbReference type="PANTHER" id="PTHR11630">
    <property type="entry name" value="DNA REPLICATION LICENSING FACTOR MCM FAMILY MEMBER"/>
    <property type="match status" value="1"/>
</dbReference>
<comment type="similarity">
    <text evidence="2 11">Belongs to the MCM family.</text>
</comment>
<feature type="domain" description="MCM C-terminal AAA(+) ATPase" evidence="14">
    <location>
        <begin position="386"/>
        <end position="593"/>
    </location>
</feature>
<evidence type="ECO:0000256" key="3">
    <source>
        <dbReference type="ARBA" id="ARBA00022705"/>
    </source>
</evidence>
<dbReference type="Pfam" id="PF14551">
    <property type="entry name" value="MCM_N"/>
    <property type="match status" value="1"/>
</dbReference>
<dbReference type="InterPro" id="IPR031327">
    <property type="entry name" value="MCM"/>
</dbReference>
<dbReference type="InterPro" id="IPR001208">
    <property type="entry name" value="MCM_dom"/>
</dbReference>
<dbReference type="OrthoDB" id="10036721at2759"/>
<evidence type="ECO:0000256" key="12">
    <source>
        <dbReference type="RuleBase" id="RU368063"/>
    </source>
</evidence>
<dbReference type="PANTHER" id="PTHR11630:SF42">
    <property type="entry name" value="DNA REPLICATION LICENSING FACTOR MCM5"/>
    <property type="match status" value="1"/>
</dbReference>
<dbReference type="Pfam" id="PF21933">
    <property type="entry name" value="MCM5_C"/>
    <property type="match status" value="1"/>
</dbReference>
<keyword evidence="16" id="KW-1185">Reference proteome</keyword>
<accession>A0A9W6ZLX8</accession>
<evidence type="ECO:0000256" key="11">
    <source>
        <dbReference type="RuleBase" id="RU004070"/>
    </source>
</evidence>
<organism evidence="15 16">
    <name type="scientific">Triparma retinervis</name>
    <dbReference type="NCBI Taxonomy" id="2557542"/>
    <lineage>
        <taxon>Eukaryota</taxon>
        <taxon>Sar</taxon>
        <taxon>Stramenopiles</taxon>
        <taxon>Ochrophyta</taxon>
        <taxon>Bolidophyceae</taxon>
        <taxon>Parmales</taxon>
        <taxon>Triparmaceae</taxon>
        <taxon>Triparma</taxon>
    </lineage>
</organism>
<dbReference type="PRINTS" id="PR01661">
    <property type="entry name" value="MCMPROTEIN5"/>
</dbReference>
<keyword evidence="4 11" id="KW-0547">Nucleotide-binding</keyword>
<comment type="caution">
    <text evidence="15">The sequence shown here is derived from an EMBL/GenBank/DDBJ whole genome shotgun (WGS) entry which is preliminary data.</text>
</comment>
<dbReference type="Gene3D" id="3.30.1640.10">
    <property type="entry name" value="mini-chromosome maintenance (MCM) complex, chain A, domain 1"/>
    <property type="match status" value="1"/>
</dbReference>
<feature type="region of interest" description="Disordered" evidence="13">
    <location>
        <begin position="12"/>
        <end position="44"/>
    </location>
</feature>
<keyword evidence="8 11" id="KW-0238">DNA-binding</keyword>
<dbReference type="Gene3D" id="2.20.28.10">
    <property type="match status" value="1"/>
</dbReference>
<dbReference type="EMBL" id="BRXZ01003543">
    <property type="protein sequence ID" value="GMH56817.1"/>
    <property type="molecule type" value="Genomic_DNA"/>
</dbReference>
<comment type="catalytic activity">
    <reaction evidence="12">
        <text>ATP + H2O = ADP + phosphate + H(+)</text>
        <dbReference type="Rhea" id="RHEA:13065"/>
        <dbReference type="ChEBI" id="CHEBI:15377"/>
        <dbReference type="ChEBI" id="CHEBI:15378"/>
        <dbReference type="ChEBI" id="CHEBI:30616"/>
        <dbReference type="ChEBI" id="CHEBI:43474"/>
        <dbReference type="ChEBI" id="CHEBI:456216"/>
        <dbReference type="EC" id="3.6.4.12"/>
    </reaction>
</comment>
<dbReference type="GO" id="GO:0005524">
    <property type="term" value="F:ATP binding"/>
    <property type="evidence" value="ECO:0007669"/>
    <property type="project" value="UniProtKB-UniRule"/>
</dbReference>
<dbReference type="PRINTS" id="PR01657">
    <property type="entry name" value="MCMFAMILY"/>
</dbReference>
<evidence type="ECO:0000256" key="5">
    <source>
        <dbReference type="ARBA" id="ARBA00022801"/>
    </source>
</evidence>
<evidence type="ECO:0000256" key="4">
    <source>
        <dbReference type="ARBA" id="ARBA00022741"/>
    </source>
</evidence>
<dbReference type="Proteomes" id="UP001165082">
    <property type="component" value="Unassembled WGS sequence"/>
</dbReference>
<dbReference type="PROSITE" id="PS00847">
    <property type="entry name" value="MCM_1"/>
    <property type="match status" value="1"/>
</dbReference>
<evidence type="ECO:0000256" key="13">
    <source>
        <dbReference type="SAM" id="MobiDB-lite"/>
    </source>
</evidence>
<gene>
    <name evidence="15" type="ORF">TrRE_jg10459</name>
</gene>
<name>A0A9W6ZLX8_9STRA</name>
<dbReference type="GO" id="GO:0043138">
    <property type="term" value="F:3'-5' DNA helicase activity"/>
    <property type="evidence" value="ECO:0007669"/>
    <property type="project" value="TreeGrafter"/>
</dbReference>
<dbReference type="PROSITE" id="PS50051">
    <property type="entry name" value="MCM_2"/>
    <property type="match status" value="1"/>
</dbReference>
<dbReference type="InterPro" id="IPR018525">
    <property type="entry name" value="MCM_CS"/>
</dbReference>
<protein>
    <recommendedName>
        <fullName evidence="12">DNA replication licensing factor MCM5</fullName>
        <ecNumber evidence="12">3.6.4.12</ecNumber>
    </recommendedName>
</protein>
<comment type="function">
    <text evidence="12">Acts as component of the MCM2-7 complex (MCM complex) which is the replicative helicase essential for 'once per cell cycle' DNA replication initiation and elongation in eukaryotic cells. The active ATPase sites in the MCM2-7 ring are formed through the interaction surfaces of two neighboring subunits such that a critical structure of a conserved arginine finger motif is provided in trans relative to the ATP-binding site of the Walker A box of the adjacent subunit. The six ATPase active sites, however, are likely to contribute differentially to the complex helicase activity.</text>
</comment>
<dbReference type="SUPFAM" id="SSF50249">
    <property type="entry name" value="Nucleic acid-binding proteins"/>
    <property type="match status" value="1"/>
</dbReference>
<keyword evidence="5 12" id="KW-0378">Hydrolase</keyword>
<dbReference type="GO" id="GO:0042555">
    <property type="term" value="C:MCM complex"/>
    <property type="evidence" value="ECO:0007669"/>
    <property type="project" value="UniProtKB-UniRule"/>
</dbReference>
<dbReference type="AlphaFoldDB" id="A0A9W6ZLX8"/>
<dbReference type="Pfam" id="PF00493">
    <property type="entry name" value="MCM"/>
    <property type="match status" value="1"/>
</dbReference>
<feature type="compositionally biased region" description="Basic and acidic residues" evidence="13">
    <location>
        <begin position="610"/>
        <end position="622"/>
    </location>
</feature>
<evidence type="ECO:0000313" key="15">
    <source>
        <dbReference type="EMBL" id="GMH56817.1"/>
    </source>
</evidence>
<keyword evidence="6 12" id="KW-0347">Helicase</keyword>
<dbReference type="GO" id="GO:0017116">
    <property type="term" value="F:single-stranded DNA helicase activity"/>
    <property type="evidence" value="ECO:0007669"/>
    <property type="project" value="TreeGrafter"/>
</dbReference>
<dbReference type="SUPFAM" id="SSF52540">
    <property type="entry name" value="P-loop containing nucleoside triphosphate hydrolases"/>
    <property type="match status" value="1"/>
</dbReference>
<dbReference type="InterPro" id="IPR027417">
    <property type="entry name" value="P-loop_NTPase"/>
</dbReference>
<evidence type="ECO:0000256" key="7">
    <source>
        <dbReference type="ARBA" id="ARBA00022840"/>
    </source>
</evidence>
<evidence type="ECO:0000256" key="6">
    <source>
        <dbReference type="ARBA" id="ARBA00022806"/>
    </source>
</evidence>
<dbReference type="GO" id="GO:0005634">
    <property type="term" value="C:nucleus"/>
    <property type="evidence" value="ECO:0007669"/>
    <property type="project" value="UniProtKB-SubCell"/>
</dbReference>
<comment type="subunit">
    <text evidence="12">Component of the MCM2-7 complex.</text>
</comment>
<dbReference type="GO" id="GO:0003697">
    <property type="term" value="F:single-stranded DNA binding"/>
    <property type="evidence" value="ECO:0007669"/>
    <property type="project" value="TreeGrafter"/>
</dbReference>
<dbReference type="InterPro" id="IPR027925">
    <property type="entry name" value="MCM_N"/>
</dbReference>
<evidence type="ECO:0000256" key="8">
    <source>
        <dbReference type="ARBA" id="ARBA00023125"/>
    </source>
</evidence>
<dbReference type="InterPro" id="IPR008048">
    <property type="entry name" value="MCM5"/>
</dbReference>
<evidence type="ECO:0000313" key="16">
    <source>
        <dbReference type="Proteomes" id="UP001165082"/>
    </source>
</evidence>
<evidence type="ECO:0000256" key="10">
    <source>
        <dbReference type="ARBA" id="ARBA00023306"/>
    </source>
</evidence>